<accession>A0A4T0CVP1</accession>
<feature type="compositionally biased region" description="Low complexity" evidence="1">
    <location>
        <begin position="181"/>
        <end position="192"/>
    </location>
</feature>
<feature type="non-terminal residue" evidence="3">
    <location>
        <position position="1007"/>
    </location>
</feature>
<feature type="region of interest" description="Disordered" evidence="1">
    <location>
        <begin position="1"/>
        <end position="39"/>
    </location>
</feature>
<feature type="region of interest" description="Disordered" evidence="1">
    <location>
        <begin position="51"/>
        <end position="71"/>
    </location>
</feature>
<gene>
    <name evidence="3" type="ORF">D6C83_04661</name>
</gene>
<dbReference type="SUPFAM" id="SSF48208">
    <property type="entry name" value="Six-hairpin glycosidases"/>
    <property type="match status" value="1"/>
</dbReference>
<dbReference type="Pfam" id="PF09783">
    <property type="entry name" value="Vac_ImportDeg"/>
    <property type="match status" value="1"/>
</dbReference>
<dbReference type="EMBL" id="QZBU01001367">
    <property type="protein sequence ID" value="TIA51035.1"/>
    <property type="molecule type" value="Genomic_DNA"/>
</dbReference>
<organism evidence="3 4">
    <name type="scientific">Aureobasidium pullulans</name>
    <name type="common">Black yeast</name>
    <name type="synonym">Pullularia pullulans</name>
    <dbReference type="NCBI Taxonomy" id="5580"/>
    <lineage>
        <taxon>Eukaryota</taxon>
        <taxon>Fungi</taxon>
        <taxon>Dikarya</taxon>
        <taxon>Ascomycota</taxon>
        <taxon>Pezizomycotina</taxon>
        <taxon>Dothideomycetes</taxon>
        <taxon>Dothideomycetidae</taxon>
        <taxon>Dothideales</taxon>
        <taxon>Saccotheciaceae</taxon>
        <taxon>Aureobasidium</taxon>
    </lineage>
</organism>
<dbReference type="AlphaFoldDB" id="A0A4T0CVP1"/>
<feature type="region of interest" description="Disordered" evidence="1">
    <location>
        <begin position="85"/>
        <end position="165"/>
    </location>
</feature>
<evidence type="ECO:0000259" key="2">
    <source>
        <dbReference type="Pfam" id="PF17389"/>
    </source>
</evidence>
<dbReference type="PANTHER" id="PTHR34987">
    <property type="entry name" value="C, PUTATIVE (AFU_ORTHOLOGUE AFUA_3G02880)-RELATED"/>
    <property type="match status" value="1"/>
</dbReference>
<feature type="compositionally biased region" description="Polar residues" evidence="1">
    <location>
        <begin position="140"/>
        <end position="152"/>
    </location>
</feature>
<dbReference type="InterPro" id="IPR035396">
    <property type="entry name" value="Bac_rhamnosid6H"/>
</dbReference>
<dbReference type="InterPro" id="IPR008928">
    <property type="entry name" value="6-hairpin_glycosidase_sf"/>
</dbReference>
<feature type="domain" description="Alpha-L-rhamnosidase six-hairpin glycosidase" evidence="2">
    <location>
        <begin position="768"/>
        <end position="989"/>
    </location>
</feature>
<reference evidence="3 4" key="1">
    <citation type="submission" date="2018-10" db="EMBL/GenBank/DDBJ databases">
        <title>Fifty Aureobasidium pullulans genomes reveal a recombining polyextremotolerant generalist.</title>
        <authorList>
            <person name="Gostincar C."/>
            <person name="Turk M."/>
            <person name="Zajc J."/>
            <person name="Gunde-Cimerman N."/>
        </authorList>
    </citation>
    <scope>NUCLEOTIDE SEQUENCE [LARGE SCALE GENOMIC DNA]</scope>
    <source>
        <strain evidence="3 4">EXF-3380</strain>
    </source>
</reference>
<dbReference type="InterPro" id="IPR012341">
    <property type="entry name" value="6hp_glycosidase-like_sf"/>
</dbReference>
<comment type="caution">
    <text evidence="3">The sequence shown here is derived from an EMBL/GenBank/DDBJ whole genome shotgun (WGS) entry which is preliminary data.</text>
</comment>
<dbReference type="Gene3D" id="1.50.10.10">
    <property type="match status" value="1"/>
</dbReference>
<dbReference type="PANTHER" id="PTHR34987:SF5">
    <property type="entry name" value="ALPHA-RHAMNOSIDASE"/>
    <property type="match status" value="1"/>
</dbReference>
<evidence type="ECO:0000313" key="4">
    <source>
        <dbReference type="Proteomes" id="UP000304947"/>
    </source>
</evidence>
<proteinExistence type="predicted"/>
<evidence type="ECO:0000256" key="1">
    <source>
        <dbReference type="SAM" id="MobiDB-lite"/>
    </source>
</evidence>
<sequence>MPPPSNTPSGDRPNVNAEDADVWNNTATAEEDIADMSYSTRDRELLRDLNRLDRRREAEATDRTSEDETRRQRLQRVLARLSRLEDSRPTYGTPPVQQQSLYDWAPTRTNEGEDESEQAAARRRALYRRHDLRSAAIMQNARTTLPSSSGSRRQNEDTNETQDARSAYRRTYLADTPAQDSTPSTSPSRPSPLLESALKYLDSLRECSTYDESLCSALDHGLFAPESYDDLITDTRRCLCPQPSSWLAPGSLFKGTQHTTTAGKGSSLRSPTASDATRPWLGHVPIPYSRSIPPSFSGNPFTYLSLPPREIQDRWPVKVTIQAVNLQNMTIAGVMEAFDVPNTTHPSPETPPTPITTYLEGQIIDMNIHSFLTPANSPDSGGIAFPQTSALTDAAYWRNLPPFSNMKSDHDVARAILSRTQMEEIMSDWIFMRWKERCFIHSDSDPCHRHSEHSTTTGEGDDNDFNHGIVSGFGMYGVRSPSISPLSRLIYREDVRMADDGRFSVSSGQHGANQATKPSQVKHLVLRLRPLTLTGLVGFGTSAQAQSCWENLTCTGPLDAAFPGEWSTNIFAPSSRTVAPTSILSLANTSVISAWPGPAHIAGNGSALVFDFGKEVGGLATITYTVQGSGALGLAFSEAKNYIGLWSDSSNGKFAPGGGDGAIYDNFTTAGNHTYTMDKAHLRGGFRYLTLFLITNETSSTIDINTISLEIGFQPTWSNLQAYQGYFHSSDHDLNKIWYSGAYTLQTNAVPVDTGRWVPTLAVGWANNGSLSNGTTVIVDGAKRDRAVWPGDMGVAVPATFVSIGDLDSVANALQTMYDHQNRDGSFPEAGPPLLQQSSDTYHMWSMIGTYNYVLYTNDTAFLSKNWDRYLHAMEFIYAKVHQPSGLLNVTGIRDWARWQQGFNNSEANMILYHTLQTGADLASWHGDTTGLADAYRSRAANLSTAINQYCWDAPFGAFKDNATNTSLHPQDANSMAVYFGVVPASSSLSSRGQSISSRLLENWTPI</sequence>
<dbReference type="InterPro" id="IPR018618">
    <property type="entry name" value="GID4/10-like"/>
</dbReference>
<feature type="region of interest" description="Disordered" evidence="1">
    <location>
        <begin position="174"/>
        <end position="193"/>
    </location>
</feature>
<dbReference type="Proteomes" id="UP000304947">
    <property type="component" value="Unassembled WGS sequence"/>
</dbReference>
<dbReference type="Pfam" id="PF17389">
    <property type="entry name" value="Bac_rhamnosid6H"/>
    <property type="match status" value="1"/>
</dbReference>
<evidence type="ECO:0000313" key="3">
    <source>
        <dbReference type="EMBL" id="TIA51035.1"/>
    </source>
</evidence>
<name>A0A4T0CVP1_AURPU</name>
<dbReference type="GO" id="GO:0005975">
    <property type="term" value="P:carbohydrate metabolic process"/>
    <property type="evidence" value="ECO:0007669"/>
    <property type="project" value="InterPro"/>
</dbReference>
<dbReference type="GO" id="GO:0003824">
    <property type="term" value="F:catalytic activity"/>
    <property type="evidence" value="ECO:0007669"/>
    <property type="project" value="UniProtKB-ARBA"/>
</dbReference>
<protein>
    <recommendedName>
        <fullName evidence="2">Alpha-L-rhamnosidase six-hairpin glycosidase domain-containing protein</fullName>
    </recommendedName>
</protein>